<accession>A0AAV0ASM7</accession>
<feature type="signal peptide" evidence="2">
    <location>
        <begin position="1"/>
        <end position="23"/>
    </location>
</feature>
<dbReference type="Proteomes" id="UP001153365">
    <property type="component" value="Unassembled WGS sequence"/>
</dbReference>
<protein>
    <submittedName>
        <fullName evidence="3">Expressed protein</fullName>
    </submittedName>
</protein>
<proteinExistence type="predicted"/>
<evidence type="ECO:0000256" key="2">
    <source>
        <dbReference type="SAM" id="SignalP"/>
    </source>
</evidence>
<evidence type="ECO:0000313" key="4">
    <source>
        <dbReference type="Proteomes" id="UP001153365"/>
    </source>
</evidence>
<keyword evidence="4" id="KW-1185">Reference proteome</keyword>
<comment type="caution">
    <text evidence="3">The sequence shown here is derived from an EMBL/GenBank/DDBJ whole genome shotgun (WGS) entry which is preliminary data.</text>
</comment>
<name>A0AAV0ASM7_PHAPC</name>
<organism evidence="3 4">
    <name type="scientific">Phakopsora pachyrhizi</name>
    <name type="common">Asian soybean rust disease fungus</name>
    <dbReference type="NCBI Taxonomy" id="170000"/>
    <lineage>
        <taxon>Eukaryota</taxon>
        <taxon>Fungi</taxon>
        <taxon>Dikarya</taxon>
        <taxon>Basidiomycota</taxon>
        <taxon>Pucciniomycotina</taxon>
        <taxon>Pucciniomycetes</taxon>
        <taxon>Pucciniales</taxon>
        <taxon>Phakopsoraceae</taxon>
        <taxon>Phakopsora</taxon>
    </lineage>
</organism>
<gene>
    <name evidence="3" type="ORF">PPACK8108_LOCUS6278</name>
</gene>
<feature type="region of interest" description="Disordered" evidence="1">
    <location>
        <begin position="304"/>
        <end position="331"/>
    </location>
</feature>
<reference evidence="3" key="1">
    <citation type="submission" date="2022-06" db="EMBL/GenBank/DDBJ databases">
        <authorList>
            <consortium name="SYNGENTA / RWTH Aachen University"/>
        </authorList>
    </citation>
    <scope>NUCLEOTIDE SEQUENCE</scope>
</reference>
<feature type="chain" id="PRO_5044021191" evidence="2">
    <location>
        <begin position="24"/>
        <end position="811"/>
    </location>
</feature>
<evidence type="ECO:0000313" key="3">
    <source>
        <dbReference type="EMBL" id="CAH7671499.1"/>
    </source>
</evidence>
<dbReference type="EMBL" id="CALTRL010001201">
    <property type="protein sequence ID" value="CAH7671499.1"/>
    <property type="molecule type" value="Genomic_DNA"/>
</dbReference>
<dbReference type="AlphaFoldDB" id="A0AAV0ASM7"/>
<evidence type="ECO:0000256" key="1">
    <source>
        <dbReference type="SAM" id="MobiDB-lite"/>
    </source>
</evidence>
<sequence>MNLFGKSLWVCLATIYTMKCANGMVPKRSLIEILNGDARSLHPKVDGDAIAEQEKFLQQTSPPLRTKKYFLRGENDLHKDPIFSLGTSEAEKRPYEEVFGMGENQALPREKKIKKSNQELQLFRTPPYFIHPASPRLWRLGLKYDRGEDELSTQPETRDFFGQMLYEHTGEISSAGLEIASPSTSLAFGNNKSNFMPVLDRHAYFNIDGMNQEFQRPPTFLTLGSNQANLTPYNYHHSPLIFESSIPIPSTSLPVVINDGNSIPEHRKTASFNFDDLNSIESSTFRLNSESRETIPMMGETIPGIEHESRSTPSYSELDKERTTGDMHNSSPLEYISKKNSEKKILMSGINRNKEFKFSRGIEKSYKLSNNVTKPINKVFKSMKGKKKKKLINSVSEDDQYKETLKNKGTLLKGKAKVKKNREIVDYRRDNDLQEIFWNRMSNILKSVKSKEIDGKSSNFSALKNKKFIKTVENTLDDFVINLDKLKSKSKQPKISEAYKLNKVLKELLDQSSNQIRGSLLDDMEKLTQESTSETFKTSAKSFFETVKTQTRRNGDETFYITKEQASILLKAEFKDKEPRIYCIESDILRRSYYLSTNIVIAIRNFSKIIPSEELFTADGMITKIKNLDLFMGNNKYSKLCDPYTVILRNKIVLRNLFLIYTTMINKIFREGPMEDSKTIFERQKIAVEFFDSIWNSEHLKFDDKGRTLFLEQEHLPLPEERRLTFLETYQVRRSQNNLYETFPISKINRFNPTRTIACWNLIALWLANCRYDLYKVLFTINKIVTKNFKNLITSIVYCLAKLSLKNKKKE</sequence>
<keyword evidence="2" id="KW-0732">Signal</keyword>